<dbReference type="InterPro" id="IPR027417">
    <property type="entry name" value="P-loop_NTPase"/>
</dbReference>
<evidence type="ECO:0000313" key="4">
    <source>
        <dbReference type="Proteomes" id="UP000694888"/>
    </source>
</evidence>
<keyword evidence="4" id="KW-1185">Reference proteome</keyword>
<organism evidence="4 5">
    <name type="scientific">Aplysia californica</name>
    <name type="common">California sea hare</name>
    <dbReference type="NCBI Taxonomy" id="6500"/>
    <lineage>
        <taxon>Eukaryota</taxon>
        <taxon>Metazoa</taxon>
        <taxon>Spiralia</taxon>
        <taxon>Lophotrochozoa</taxon>
        <taxon>Mollusca</taxon>
        <taxon>Gastropoda</taxon>
        <taxon>Heterobranchia</taxon>
        <taxon>Euthyneura</taxon>
        <taxon>Tectipleura</taxon>
        <taxon>Aplysiida</taxon>
        <taxon>Aplysioidea</taxon>
        <taxon>Aplysiidae</taxon>
        <taxon>Aplysia</taxon>
    </lineage>
</organism>
<feature type="region of interest" description="Disordered" evidence="1">
    <location>
        <begin position="291"/>
        <end position="322"/>
    </location>
</feature>
<dbReference type="PANTHER" id="PTHR14074:SF16">
    <property type="entry name" value="ANTIVIRAL INNATE IMMUNE RESPONSE RECEPTOR RIG-I"/>
    <property type="match status" value="1"/>
</dbReference>
<dbReference type="InterPro" id="IPR013087">
    <property type="entry name" value="Znf_C2H2_type"/>
</dbReference>
<feature type="compositionally biased region" description="Polar residues" evidence="1">
    <location>
        <begin position="843"/>
        <end position="855"/>
    </location>
</feature>
<dbReference type="Pfam" id="PF00271">
    <property type="entry name" value="Helicase_C"/>
    <property type="match status" value="1"/>
</dbReference>
<feature type="compositionally biased region" description="Polar residues" evidence="1">
    <location>
        <begin position="810"/>
        <end position="820"/>
    </location>
</feature>
<dbReference type="SMART" id="SM00487">
    <property type="entry name" value="DEXDc"/>
    <property type="match status" value="1"/>
</dbReference>
<dbReference type="GeneID" id="101845957"/>
<gene>
    <name evidence="5" type="primary">LOC101845957</name>
</gene>
<feature type="compositionally biased region" description="Basic and acidic residues" evidence="1">
    <location>
        <begin position="902"/>
        <end position="918"/>
    </location>
</feature>
<dbReference type="PROSITE" id="PS51192">
    <property type="entry name" value="HELICASE_ATP_BIND_1"/>
    <property type="match status" value="1"/>
</dbReference>
<dbReference type="PROSITE" id="PS00028">
    <property type="entry name" value="ZINC_FINGER_C2H2_1"/>
    <property type="match status" value="3"/>
</dbReference>
<feature type="region of interest" description="Disordered" evidence="1">
    <location>
        <begin position="798"/>
        <end position="870"/>
    </location>
</feature>
<dbReference type="Gene3D" id="3.30.160.60">
    <property type="entry name" value="Classic Zinc Finger"/>
    <property type="match status" value="6"/>
</dbReference>
<dbReference type="InterPro" id="IPR051363">
    <property type="entry name" value="RLR_Helicase"/>
</dbReference>
<feature type="region of interest" description="Disordered" evidence="1">
    <location>
        <begin position="680"/>
        <end position="735"/>
    </location>
</feature>
<dbReference type="Pfam" id="PF12874">
    <property type="entry name" value="zf-met"/>
    <property type="match status" value="5"/>
</dbReference>
<dbReference type="InterPro" id="IPR001650">
    <property type="entry name" value="Helicase_C-like"/>
</dbReference>
<dbReference type="SMART" id="SM00490">
    <property type="entry name" value="HELICc"/>
    <property type="match status" value="1"/>
</dbReference>
<protein>
    <submittedName>
        <fullName evidence="5">Uncharacterized protein LOC101845957</fullName>
    </submittedName>
</protein>
<dbReference type="SUPFAM" id="SSF52540">
    <property type="entry name" value="P-loop containing nucleoside triphosphate hydrolases"/>
    <property type="match status" value="1"/>
</dbReference>
<evidence type="ECO:0000259" key="3">
    <source>
        <dbReference type="PROSITE" id="PS51194"/>
    </source>
</evidence>
<dbReference type="Proteomes" id="UP000694888">
    <property type="component" value="Unplaced"/>
</dbReference>
<accession>A0ABM0K4Z0</accession>
<proteinExistence type="predicted"/>
<feature type="compositionally biased region" description="Basic and acidic residues" evidence="1">
    <location>
        <begin position="763"/>
        <end position="783"/>
    </location>
</feature>
<feature type="region of interest" description="Disordered" evidence="1">
    <location>
        <begin position="758"/>
        <end position="783"/>
    </location>
</feature>
<dbReference type="PROSITE" id="PS51194">
    <property type="entry name" value="HELICASE_CTER"/>
    <property type="match status" value="1"/>
</dbReference>
<feature type="domain" description="Helicase C-terminal" evidence="3">
    <location>
        <begin position="1479"/>
        <end position="1641"/>
    </location>
</feature>
<dbReference type="SMART" id="SM00451">
    <property type="entry name" value="ZnF_U1"/>
    <property type="match status" value="8"/>
</dbReference>
<dbReference type="InterPro" id="IPR036236">
    <property type="entry name" value="Znf_C2H2_sf"/>
</dbReference>
<sequence>MESSNDLGNTDTVGPNGLEFIFEGGKGRCFVCNVEFTSRALADQHLSGQKHMKKCQNLRPFDFSRPPAPLQRSNATIQASVPSSLEICPSSVGGTLGPGGKVYEMHGSQGICYVCNVELSSPLMEESHINGQKHQKKVAALSGSSVENSGPQPVDASQTQNLLKGMASGKLLMCSVCSVGFSGPQNAQQHFQGAKHLKKLAQLNLLGKLSTDFSSDPDQTEVKEVWTPVTQQSMSSHSFSTSSSNKTLLAHSLPAPVTDVVTSVQVSEHIASNEQNSLQLGLVLTSPVQFTTKPSVDSGERQKPEPVTAAGLEGGRGDHSNSSFQRAISVSSEENVVTNESNVKNQQMDNFCSNLNESPKLKDKDNIIRSISTSDGNSFPVSETSGGFGDSSLTSSITDNWLIGQNRAVGNPESTARTTLSHEGNQQHLPSCSDGHGMDIGQRQHFVICTKDRVTETRVQQVHSPFDVGLNSEGYTFNGVKGFCYACQVDLTSLQLAKQHVNGQKHKKKVDLYKQAQTVSGQVGFGQYLPSGAQTPLAPSDSQHDRRDETYYFSQLQGRGYCQACNIELTSYQHCQQHINGSQHRRRQLKLSEESEEFPLSCEVCAKSFTGQESAAQHFASAKHKQKVDVINECKTLEYLQHGRKVRKDGSIWYACDICKCLMNTIEQFQFHKKSPRHQSELQKCSNSGVNAPETDLSHASGGDAKSVPGSPEVSAILSGSNGGSEPRAETAMSPRVQNTIQSVLEQHYKVLTFGREPSVTPHVDDRRNFQYGSKDCHREGTCSDERDLSAVGAPSLSALYQGEGPSGTDGLSNNSSGQHASLEDSRNDASVQRPPRPASCEAGQSGQVLSQVGNASRRDNIGSARSSEGACFSSILPSERGYNLVCTPRSNFQRSSSGGCGDRRSSESSQDNREDGSGTKGGAEGGRDSSSHMTGARGSVDSDMISSKPRGVAQGRTSRAGLRGMVSVEYMERCGEDYKEDSSDKEPGDFDKNIDTEEEPPEPTKRKSEELAGRSSKSGSPYYCNICNARMDTKAMYKIHMAGAKHMFNESKKSAPTRQLKPVAKTEFSDDACDTACNAVDTTPRPYQIELVEKALKSDSLVYLPTGTGKTLVAVVVIAAMLEANTDRPVLFLVDKVLLVMQQAKYIKRQLGHRKFKRVSLTKDTEIEERDLEVKIICGGMQSKSTLPIWKHDIVVTTAAFCDNMLSKGVVRWEDFSLVVLDEVHHCGKQHPYHKLLSVHHRCLPYESRPKMLGLTASPAGKSTVEEAYKMLKNLLSNIGNAKIAIVEGELAMESLASYKSDAQLKSIHVPLSSKEEELKLRLLNYFVRCYSRFAQMSPELKDNQETPCFYLWDAVQRPDDQEVMDGIANRLLSDPEPLSAILQVIYNAKRSDSVLDITFHYVREHLCKLALALLNIGVDDECIDDLLSQFKSEDNATVEVVKGFGLPCDDMYQRVLHFSQDGKDDLSMYSKLMQVLQEKEYIDWSNPECKALVLVRERKQAKQLCQQLRKHEFVRDKHRVSQLVGHGKTGKDKGMKVKEQKQVMDNHEIIDIIVATSIAEEGVDFQALQLVVCMNPPTSVTALVQMRGRARRKGSFFVILCSSEQEVEKLNTLVSQEERMQEASKRCAAENELCEREES</sequence>
<dbReference type="InterPro" id="IPR003604">
    <property type="entry name" value="Matrin/U1-like-C_Znf_C2H2"/>
</dbReference>
<feature type="region of interest" description="Disordered" evidence="1">
    <location>
        <begin position="889"/>
        <end position="965"/>
    </location>
</feature>
<dbReference type="RefSeq" id="XP_005108875.1">
    <property type="nucleotide sequence ID" value="XM_005108818.3"/>
</dbReference>
<reference evidence="5" key="1">
    <citation type="submission" date="2025-08" db="UniProtKB">
        <authorList>
            <consortium name="RefSeq"/>
        </authorList>
    </citation>
    <scope>IDENTIFICATION</scope>
</reference>
<dbReference type="SMART" id="SM00355">
    <property type="entry name" value="ZnF_C2H2"/>
    <property type="match status" value="6"/>
</dbReference>
<feature type="region of interest" description="Disordered" evidence="1">
    <location>
        <begin position="977"/>
        <end position="1019"/>
    </location>
</feature>
<dbReference type="Gene3D" id="3.40.50.300">
    <property type="entry name" value="P-loop containing nucleotide triphosphate hydrolases"/>
    <property type="match status" value="2"/>
</dbReference>
<feature type="domain" description="Helicase ATP-binding" evidence="2">
    <location>
        <begin position="1092"/>
        <end position="1278"/>
    </location>
</feature>
<feature type="compositionally biased region" description="Basic and acidic residues" evidence="1">
    <location>
        <begin position="1003"/>
        <end position="1013"/>
    </location>
</feature>
<evidence type="ECO:0000259" key="2">
    <source>
        <dbReference type="PROSITE" id="PS51192"/>
    </source>
</evidence>
<dbReference type="PANTHER" id="PTHR14074">
    <property type="entry name" value="HELICASE WITH DEATH DOMAIN-RELATED"/>
    <property type="match status" value="1"/>
</dbReference>
<dbReference type="InterPro" id="IPR006935">
    <property type="entry name" value="Helicase/UvrB_N"/>
</dbReference>
<dbReference type="InterPro" id="IPR014001">
    <property type="entry name" value="Helicase_ATP-bd"/>
</dbReference>
<dbReference type="Pfam" id="PF04851">
    <property type="entry name" value="ResIII"/>
    <property type="match status" value="1"/>
</dbReference>
<name>A0ABM0K4Z0_APLCA</name>
<evidence type="ECO:0000256" key="1">
    <source>
        <dbReference type="SAM" id="MobiDB-lite"/>
    </source>
</evidence>
<feature type="compositionally biased region" description="Basic and acidic residues" evidence="1">
    <location>
        <begin position="977"/>
        <end position="996"/>
    </location>
</feature>
<evidence type="ECO:0000313" key="5">
    <source>
        <dbReference type="RefSeq" id="XP_005108875.1"/>
    </source>
</evidence>
<dbReference type="SUPFAM" id="SSF57667">
    <property type="entry name" value="beta-beta-alpha zinc fingers"/>
    <property type="match status" value="7"/>
</dbReference>